<sequence length="259" mass="28703">MQEQQRIGSVLQGWDKGVDHAERLVACHNRRLEWIIRQVLSGEVRLPSYSKPWVKTSLADVLVEHNLQSTGREVVHSVSVHRGLINQVEHLGRSFAAASTEHYNRVRPGDIVYTKSPTGDFPLGVVKQSTINCDAIVSPLYGVFAPSNRSLGVILDALFSIPAISLRYLSPLVQKGAKNTISVTNSQFLQGKIPLPTDEAEFEELANLIIAQRALIAGAEQELSHLRKQRQGLMRDLTSGVRRVPKTVESFAQRPKVSS</sequence>
<keyword evidence="4" id="KW-0255">Endonuclease</keyword>
<evidence type="ECO:0000256" key="1">
    <source>
        <dbReference type="ARBA" id="ARBA00022747"/>
    </source>
</evidence>
<proteinExistence type="predicted"/>
<reference evidence="4 5" key="1">
    <citation type="submission" date="2020-09" db="EMBL/GenBank/DDBJ databases">
        <title>Complete genome sequence of altererythrobacter flavus SS-21NJ, isolated from Dongying oil sludge in Shandong province.</title>
        <authorList>
            <person name="Sun S."/>
            <person name="Zhang Z."/>
        </authorList>
    </citation>
    <scope>NUCLEOTIDE SEQUENCE [LARGE SCALE GENOMIC DNA]</scope>
    <source>
        <strain evidence="4 5">SS-21NJ</strain>
    </source>
</reference>
<keyword evidence="2" id="KW-0238">DNA-binding</keyword>
<evidence type="ECO:0000313" key="5">
    <source>
        <dbReference type="Proteomes" id="UP000663637"/>
    </source>
</evidence>
<name>A0ABX7KDN8_9SPHN</name>
<dbReference type="PANTHER" id="PTHR30408">
    <property type="entry name" value="TYPE-1 RESTRICTION ENZYME ECOKI SPECIFICITY PROTEIN"/>
    <property type="match status" value="1"/>
</dbReference>
<feature type="coiled-coil region" evidence="3">
    <location>
        <begin position="209"/>
        <end position="236"/>
    </location>
</feature>
<keyword evidence="3" id="KW-0175">Coiled coil</keyword>
<keyword evidence="1" id="KW-0680">Restriction system</keyword>
<evidence type="ECO:0000256" key="3">
    <source>
        <dbReference type="SAM" id="Coils"/>
    </source>
</evidence>
<keyword evidence="5" id="KW-1185">Reference proteome</keyword>
<dbReference type="EMBL" id="CP061510">
    <property type="protein sequence ID" value="QSB46003.1"/>
    <property type="molecule type" value="Genomic_DNA"/>
</dbReference>
<evidence type="ECO:0000256" key="2">
    <source>
        <dbReference type="ARBA" id="ARBA00023125"/>
    </source>
</evidence>
<dbReference type="GO" id="GO:0004519">
    <property type="term" value="F:endonuclease activity"/>
    <property type="evidence" value="ECO:0007669"/>
    <property type="project" value="UniProtKB-KW"/>
</dbReference>
<evidence type="ECO:0000313" key="4">
    <source>
        <dbReference type="EMBL" id="QSB46003.1"/>
    </source>
</evidence>
<dbReference type="PANTHER" id="PTHR30408:SF13">
    <property type="entry name" value="TYPE I RESTRICTION ENZYME HINDI SPECIFICITY SUBUNIT"/>
    <property type="match status" value="1"/>
</dbReference>
<keyword evidence="4" id="KW-0540">Nuclease</keyword>
<dbReference type="Gene3D" id="1.10.287.1120">
    <property type="entry name" value="Bipartite methylase S protein"/>
    <property type="match status" value="1"/>
</dbReference>
<keyword evidence="4" id="KW-0378">Hydrolase</keyword>
<accession>A0ABX7KDN8</accession>
<dbReference type="SUPFAM" id="SSF116734">
    <property type="entry name" value="DNA methylase specificity domain"/>
    <property type="match status" value="1"/>
</dbReference>
<dbReference type="InterPro" id="IPR044946">
    <property type="entry name" value="Restrct_endonuc_typeI_TRD_sf"/>
</dbReference>
<gene>
    <name evidence="4" type="ORF">IDJ81_03250</name>
</gene>
<dbReference type="Gene3D" id="3.90.220.20">
    <property type="entry name" value="DNA methylase specificity domains"/>
    <property type="match status" value="1"/>
</dbReference>
<organism evidence="4 5">
    <name type="scientific">Tsuneonella flava</name>
    <dbReference type="NCBI Taxonomy" id="2055955"/>
    <lineage>
        <taxon>Bacteria</taxon>
        <taxon>Pseudomonadati</taxon>
        <taxon>Pseudomonadota</taxon>
        <taxon>Alphaproteobacteria</taxon>
        <taxon>Sphingomonadales</taxon>
        <taxon>Erythrobacteraceae</taxon>
        <taxon>Tsuneonella</taxon>
    </lineage>
</organism>
<dbReference type="InterPro" id="IPR052021">
    <property type="entry name" value="Type-I_RS_S_subunit"/>
</dbReference>
<dbReference type="Proteomes" id="UP000663637">
    <property type="component" value="Chromosome"/>
</dbReference>
<protein>
    <submittedName>
        <fullName evidence="4">Restriction endonuclease subunit S</fullName>
    </submittedName>
</protein>